<organism evidence="2">
    <name type="scientific">freshwater metagenome</name>
    <dbReference type="NCBI Taxonomy" id="449393"/>
    <lineage>
        <taxon>unclassified sequences</taxon>
        <taxon>metagenomes</taxon>
        <taxon>ecological metagenomes</taxon>
    </lineage>
</organism>
<evidence type="ECO:0000313" key="3">
    <source>
        <dbReference type="EMBL" id="CAB4891147.1"/>
    </source>
</evidence>
<dbReference type="EMBL" id="CAEZSF010000229">
    <property type="protein sequence ID" value="CAB4553493.1"/>
    <property type="molecule type" value="Genomic_DNA"/>
</dbReference>
<evidence type="ECO:0000313" key="2">
    <source>
        <dbReference type="EMBL" id="CAB4553493.1"/>
    </source>
</evidence>
<proteinExistence type="predicted"/>
<name>A0A6J6CTG3_9ZZZZ</name>
<reference evidence="2" key="1">
    <citation type="submission" date="2020-05" db="EMBL/GenBank/DDBJ databases">
        <authorList>
            <person name="Chiriac C."/>
            <person name="Salcher M."/>
            <person name="Ghai R."/>
            <person name="Kavagutti S V."/>
        </authorList>
    </citation>
    <scope>NUCLEOTIDE SEQUENCE</scope>
</reference>
<sequence>MHEAQSPVPWVRQRTQRGGKMRASRDARSEVGAGSECINVMVENSESDHFEALRVVLPGGFLSWVQVLPRPPVVSERWDSSTKYCAPVKVKK</sequence>
<protein>
    <submittedName>
        <fullName evidence="2">Unannotated protein</fullName>
    </submittedName>
</protein>
<gene>
    <name evidence="2" type="ORF">UFOPK1358_01774</name>
    <name evidence="3" type="ORF">UFOPK3519_00277</name>
</gene>
<dbReference type="AlphaFoldDB" id="A0A6J6CTG3"/>
<dbReference type="EMBL" id="CAFBMG010000011">
    <property type="protein sequence ID" value="CAB4891147.1"/>
    <property type="molecule type" value="Genomic_DNA"/>
</dbReference>
<accession>A0A6J6CTG3</accession>
<evidence type="ECO:0000256" key="1">
    <source>
        <dbReference type="SAM" id="MobiDB-lite"/>
    </source>
</evidence>
<feature type="region of interest" description="Disordered" evidence="1">
    <location>
        <begin position="1"/>
        <end position="29"/>
    </location>
</feature>